<keyword evidence="3" id="KW-1185">Reference proteome</keyword>
<evidence type="ECO:0000313" key="3">
    <source>
        <dbReference type="Proteomes" id="UP000613030"/>
    </source>
</evidence>
<sequence length="1337" mass="148021">MRFILLCCTIFLATTLHVSGQIGEYLNSEYYKNFIPQKSKSATLGTFGNVPINYFTGLPEVSIPLLTLKGRELEVPISLSYDASGVRTDEISGPVGIKWSLNAGGYIYREMNGLPDEDVDNGYWKYSNETNYFNVDDQGKMAWSDYSQKNERDGQPDEFSINILGRTIKFVFNKSKQAVPIPREKVSIAYELVNNKIDKFTVITEDGIKYVFGGSTSIAVEETMMETLSIGFRYNMTQVAGSDLNNGISSVNESNPITHEKVIGKYNSKWHLVSITTPSGETMTFTYAAADGDVVYATRPSAIRVFPLGATLNRYVYNNAEKSLPVVLKFPASVPGSAPAVPPMVLITEPTTWFDPVKYKWTPGSVNLYHTIITENSRRLVDIKSSTNRSIVFAKGSPREDLPNGVRYDLITLYNGVMGEKSVKLNYTTQLADEANDYFWVSEARLMKELGIFTQPGTAYYANFVKAFSASQVSNPLLRKYVYEGLRDYNYKRLFLQSIEEVPTGATLKPIKLYEFQYESTPLKRRTTMLHDGSGFARSNSGGIFDYVLQTGKAAKVSQGITIDLSSNRVPLSGILTRMKYPTGGSTKFVYYPIVDAVTPIPKLQFVQDLDENDLVTSQKEIEYLHTVTVGGGIFTSYEDFLESHDGENSWMKYQVISTTAQNESFVRPHGVVQINDQVKVYHGVKAGDVNTGFEIFKFKNSANTNSSIYSIPAENNGVAMTNIFPFPKSLERDYFRGQIELHQVFKKGGVVPIQETAYVYDINILGYKPEIVWGFKGGSFTWKTSESVSFWRGLEVNAEQRYRFARNSYSSDWIVLTQKKETVYDQSDLAKSAVTLTDFSYDKDFMQVVQTSTTRESDLSTKIIAKTKFTTHDDYIYPKTCVSTYVNCKTGCAGLTDSGDIAACLRNCENQLNGCMNENAAQDEVNALVHLRKANQLSTAVETSTFIETAGVSKLQSAVCYKFINCVNGSIKYVRPKEVWGMKGSAALEADAYKESSVPGSNLFVIDSRMRRLHAYSGYDVSTGNVLQQTSLDGTVSAYVWDPTSKSLITDFTANPGASSHTTTYTYGSGGLSAVTDPNGIATSFFYDGFQRLRYTKDNENNILGRFRYHYYNENDDLNADLSIQGSPYVEKTLTFASAFDYPGDFTVSYKWDFGDGIQTTTTTSSTTHSFTAAGTYSVTLTVSSTERNPISISKQITIHPKMTVSMCADGPTQVNKCSQTVLRFGTCASSVNNSYSSPTILKATGTGGCITGAGTVSYRWEFQRVCGGTVTIPWSAYNTTTVPSSYAPEEFGSRTTGSCGTVYFNVRVILIDKCGGESEPSSVTQLTVVASSSGC</sequence>
<dbReference type="Gene3D" id="2.60.40.10">
    <property type="entry name" value="Immunoglobulins"/>
    <property type="match status" value="1"/>
</dbReference>
<dbReference type="InterPro" id="IPR013783">
    <property type="entry name" value="Ig-like_fold"/>
</dbReference>
<evidence type="ECO:0000313" key="2">
    <source>
        <dbReference type="EMBL" id="MBL0743093.1"/>
    </source>
</evidence>
<dbReference type="InterPro" id="IPR022409">
    <property type="entry name" value="PKD/Chitinase_dom"/>
</dbReference>
<accession>A0ABS1KUW1</accession>
<dbReference type="SMART" id="SM00089">
    <property type="entry name" value="PKD"/>
    <property type="match status" value="1"/>
</dbReference>
<organism evidence="2 3">
    <name type="scientific">Chryseolinea lacunae</name>
    <dbReference type="NCBI Taxonomy" id="2801331"/>
    <lineage>
        <taxon>Bacteria</taxon>
        <taxon>Pseudomonadati</taxon>
        <taxon>Bacteroidota</taxon>
        <taxon>Cytophagia</taxon>
        <taxon>Cytophagales</taxon>
        <taxon>Fulvivirgaceae</taxon>
        <taxon>Chryseolinea</taxon>
    </lineage>
</organism>
<dbReference type="InterPro" id="IPR000601">
    <property type="entry name" value="PKD_dom"/>
</dbReference>
<dbReference type="Proteomes" id="UP000613030">
    <property type="component" value="Unassembled WGS sequence"/>
</dbReference>
<evidence type="ECO:0000259" key="1">
    <source>
        <dbReference type="PROSITE" id="PS50093"/>
    </source>
</evidence>
<feature type="domain" description="PKD" evidence="1">
    <location>
        <begin position="1145"/>
        <end position="1200"/>
    </location>
</feature>
<dbReference type="RefSeq" id="WP_202012097.1">
    <property type="nucleotide sequence ID" value="NZ_JAERRB010000006.1"/>
</dbReference>
<dbReference type="Pfam" id="PF18911">
    <property type="entry name" value="PKD_4"/>
    <property type="match status" value="1"/>
</dbReference>
<dbReference type="CDD" id="cd00146">
    <property type="entry name" value="PKD"/>
    <property type="match status" value="1"/>
</dbReference>
<protein>
    <submittedName>
        <fullName evidence="2">PKD domain-containing protein</fullName>
    </submittedName>
</protein>
<dbReference type="EMBL" id="JAERRB010000006">
    <property type="protein sequence ID" value="MBL0743093.1"/>
    <property type="molecule type" value="Genomic_DNA"/>
</dbReference>
<dbReference type="InterPro" id="IPR035986">
    <property type="entry name" value="PKD_dom_sf"/>
</dbReference>
<dbReference type="SUPFAM" id="SSF49299">
    <property type="entry name" value="PKD domain"/>
    <property type="match status" value="1"/>
</dbReference>
<proteinExistence type="predicted"/>
<name>A0ABS1KUW1_9BACT</name>
<reference evidence="2 3" key="1">
    <citation type="submission" date="2021-01" db="EMBL/GenBank/DDBJ databases">
        <title>Chryseolinea sp. Jin1 Genome sequencing and assembly.</title>
        <authorList>
            <person name="Kim I."/>
        </authorList>
    </citation>
    <scope>NUCLEOTIDE SEQUENCE [LARGE SCALE GENOMIC DNA]</scope>
    <source>
        <strain evidence="2 3">Jin1</strain>
    </source>
</reference>
<dbReference type="PROSITE" id="PS50093">
    <property type="entry name" value="PKD"/>
    <property type="match status" value="1"/>
</dbReference>
<gene>
    <name evidence="2" type="ORF">JI741_17820</name>
</gene>
<comment type="caution">
    <text evidence="2">The sequence shown here is derived from an EMBL/GenBank/DDBJ whole genome shotgun (WGS) entry which is preliminary data.</text>
</comment>